<gene>
    <name evidence="1" type="ORF">LRAMOSA08404</name>
</gene>
<dbReference type="GO" id="GO:0032436">
    <property type="term" value="P:positive regulation of proteasomal ubiquitin-dependent protein catabolic process"/>
    <property type="evidence" value="ECO:0007669"/>
    <property type="project" value="TreeGrafter"/>
</dbReference>
<protein>
    <submittedName>
        <fullName evidence="1">Uncharacterized protein</fullName>
    </submittedName>
</protein>
<proteinExistence type="predicted"/>
<reference evidence="1" key="1">
    <citation type="journal article" date="2014" name="Genome Announc.">
        <title>De novo whole-genome sequence and genome annotation of Lichtheimia ramosa.</title>
        <authorList>
            <person name="Linde J."/>
            <person name="Schwartze V."/>
            <person name="Binder U."/>
            <person name="Lass-Florl C."/>
            <person name="Voigt K."/>
            <person name="Horn F."/>
        </authorList>
    </citation>
    <scope>NUCLEOTIDE SEQUENCE</scope>
    <source>
        <strain evidence="1">JMRC FSU:6197</strain>
    </source>
</reference>
<dbReference type="GO" id="GO:0016567">
    <property type="term" value="P:protein ubiquitination"/>
    <property type="evidence" value="ECO:0007669"/>
    <property type="project" value="TreeGrafter"/>
</dbReference>
<dbReference type="OrthoDB" id="18339at2759"/>
<dbReference type="GO" id="GO:0031461">
    <property type="term" value="C:cullin-RING ubiquitin ligase complex"/>
    <property type="evidence" value="ECO:0007669"/>
    <property type="project" value="TreeGrafter"/>
</dbReference>
<dbReference type="PANTHER" id="PTHR13374:SF3">
    <property type="entry name" value="DET1 HOMOLOG"/>
    <property type="match status" value="1"/>
</dbReference>
<sequence length="534" mass="61896">MSFMYREQQQKLAASSKTLYHELKAREYGFRRRDHDGGIQRLYEFVTPNKTYYDVPIDSNCYHIQRFTDDGKYLVCFPETLDGITVYWVNSTCSIPANDGDTIFNHYFTLKYHQTYPLEHDRYLCDDFLLIIKNKHLILASTRIAPAITNRITALNEARHMQSLLTVFDYTFHIADIETGEIISSYSFPQDCVILGDQNGVSLHDDLLAVLLVISQDICILRVSPEGTLTLIQRISQLLQPVDVASQYQPTALFDGWMTGSEVETEQQSRRTLPYTGFKNALLRWLFLQAQEGGSLAKDYFYNRFQWYESLQMWRMQFLDKDTLLIKLVSDCSLVLLYEQKTTWKEVCTLYVTFDLNESRVLDVFDNSSTKVASTIFDSESRMECVARMSDIFSSTIMVDGSTAYDRLNRTITSWKNKEDTGVAMMKLSLLLPTPPMSQPECPYFDRGLFSYSSGASGYGWWMPQVRKIRFYSRRSGKFAFEIGAQAYREEETEQDESSMMLVIPHPQLPFMITRHKNLSSFELVTNFHVYNPA</sequence>
<evidence type="ECO:0000313" key="1">
    <source>
        <dbReference type="EMBL" id="CDS05876.1"/>
    </source>
</evidence>
<accession>A0A077WE06</accession>
<name>A0A077WE06_9FUNG</name>
<dbReference type="Pfam" id="PF09737">
    <property type="entry name" value="Det1"/>
    <property type="match status" value="1"/>
</dbReference>
<dbReference type="GO" id="GO:0005634">
    <property type="term" value="C:nucleus"/>
    <property type="evidence" value="ECO:0007669"/>
    <property type="project" value="TreeGrafter"/>
</dbReference>
<dbReference type="GO" id="GO:1990756">
    <property type="term" value="F:ubiquitin-like ligase-substrate adaptor activity"/>
    <property type="evidence" value="ECO:0007669"/>
    <property type="project" value="TreeGrafter"/>
</dbReference>
<dbReference type="GO" id="GO:0031625">
    <property type="term" value="F:ubiquitin protein ligase binding"/>
    <property type="evidence" value="ECO:0007669"/>
    <property type="project" value="TreeGrafter"/>
</dbReference>
<organism evidence="1">
    <name type="scientific">Lichtheimia ramosa</name>
    <dbReference type="NCBI Taxonomy" id="688394"/>
    <lineage>
        <taxon>Eukaryota</taxon>
        <taxon>Fungi</taxon>
        <taxon>Fungi incertae sedis</taxon>
        <taxon>Mucoromycota</taxon>
        <taxon>Mucoromycotina</taxon>
        <taxon>Mucoromycetes</taxon>
        <taxon>Mucorales</taxon>
        <taxon>Lichtheimiaceae</taxon>
        <taxon>Lichtheimia</taxon>
    </lineage>
</organism>
<dbReference type="EMBL" id="LK023318">
    <property type="protein sequence ID" value="CDS05876.1"/>
    <property type="molecule type" value="Genomic_DNA"/>
</dbReference>
<dbReference type="InterPro" id="IPR019138">
    <property type="entry name" value="De-etiolated_protein_1_Det1"/>
</dbReference>
<dbReference type="AlphaFoldDB" id="A0A077WE06"/>
<dbReference type="PANTHER" id="PTHR13374">
    <property type="entry name" value="DET1 HOMOLOG DE-ETIOLATED-1 HOMOLOG"/>
    <property type="match status" value="1"/>
</dbReference>